<dbReference type="GO" id="GO:0035485">
    <property type="term" value="F:adenine/guanine mispair binding"/>
    <property type="evidence" value="ECO:0007669"/>
    <property type="project" value="TreeGrafter"/>
</dbReference>
<evidence type="ECO:0000256" key="9">
    <source>
        <dbReference type="ARBA" id="ARBA00023295"/>
    </source>
</evidence>
<organism evidence="11 12">
    <name type="scientific">Candidatus Uhrbacteria bacterium RIFCSPHIGHO2_01_FULL_63_20</name>
    <dbReference type="NCBI Taxonomy" id="1802385"/>
    <lineage>
        <taxon>Bacteria</taxon>
        <taxon>Candidatus Uhriibacteriota</taxon>
    </lineage>
</organism>
<dbReference type="SMART" id="SM00525">
    <property type="entry name" value="FES"/>
    <property type="match status" value="1"/>
</dbReference>
<dbReference type="GO" id="GO:0034039">
    <property type="term" value="F:8-oxo-7,8-dihydroguanine DNA N-glycosylase activity"/>
    <property type="evidence" value="ECO:0007669"/>
    <property type="project" value="TreeGrafter"/>
</dbReference>
<evidence type="ECO:0000256" key="1">
    <source>
        <dbReference type="ARBA" id="ARBA00001966"/>
    </source>
</evidence>
<comment type="cofactor">
    <cofactor evidence="1">
        <name>[4Fe-4S] cluster</name>
        <dbReference type="ChEBI" id="CHEBI:49883"/>
    </cofactor>
</comment>
<evidence type="ECO:0000256" key="3">
    <source>
        <dbReference type="ARBA" id="ARBA00022723"/>
    </source>
</evidence>
<evidence type="ECO:0000256" key="8">
    <source>
        <dbReference type="ARBA" id="ARBA00023204"/>
    </source>
</evidence>
<dbReference type="Pfam" id="PF00730">
    <property type="entry name" value="HhH-GPD"/>
    <property type="match status" value="1"/>
</dbReference>
<evidence type="ECO:0000313" key="12">
    <source>
        <dbReference type="Proteomes" id="UP000177885"/>
    </source>
</evidence>
<evidence type="ECO:0000256" key="6">
    <source>
        <dbReference type="ARBA" id="ARBA00023004"/>
    </source>
</evidence>
<dbReference type="PANTHER" id="PTHR42944:SF1">
    <property type="entry name" value="ADENINE DNA GLYCOSYLASE"/>
    <property type="match status" value="1"/>
</dbReference>
<dbReference type="InterPro" id="IPR023170">
    <property type="entry name" value="HhH_base_excis_C"/>
</dbReference>
<keyword evidence="9" id="KW-0326">Glycosidase</keyword>
<dbReference type="InterPro" id="IPR044298">
    <property type="entry name" value="MIG/MutY"/>
</dbReference>
<dbReference type="InterPro" id="IPR003265">
    <property type="entry name" value="HhH-GPD_domain"/>
</dbReference>
<evidence type="ECO:0000256" key="2">
    <source>
        <dbReference type="ARBA" id="ARBA00008343"/>
    </source>
</evidence>
<keyword evidence="6" id="KW-0408">Iron</keyword>
<proteinExistence type="inferred from homology"/>
<dbReference type="GO" id="GO:0046872">
    <property type="term" value="F:metal ion binding"/>
    <property type="evidence" value="ECO:0007669"/>
    <property type="project" value="UniProtKB-KW"/>
</dbReference>
<dbReference type="InterPro" id="IPR003651">
    <property type="entry name" value="Endonuclease3_FeS-loop_motif"/>
</dbReference>
<comment type="similarity">
    <text evidence="2">Belongs to the Nth/MutY family.</text>
</comment>
<comment type="caution">
    <text evidence="11">The sequence shown here is derived from an EMBL/GenBank/DDBJ whole genome shotgun (WGS) entry which is preliminary data.</text>
</comment>
<sequence>MTPAARLLAWFDRNGRDLPWRDTRDPYRILVSEMMLQQTQVSRVLVFYRRWLERFPDWQTLAKADNATVIRAWSGLGYNRRALMLRDIARQIVGNPPAPKYQLPGTEAEWLELKGVGPYTSAALAAFSLHERTMPVDTNVRRVLGRLLLGIPFPSPKQDDRIKKAADEFLPERGRYYDVPQALFDLATVVCKKTPNCAVCPMRSLCPAAPKFLSGKVRVPKRSVAKTNESRHRNKLHPDRIYRGRILKLAGRPGGFPLARLGEAIDPGYDGALDRAWIAAMVSRLVADKLARLSRGRVSLPR</sequence>
<evidence type="ECO:0000256" key="5">
    <source>
        <dbReference type="ARBA" id="ARBA00022801"/>
    </source>
</evidence>
<keyword evidence="4" id="KW-0227">DNA damage</keyword>
<dbReference type="SUPFAM" id="SSF48150">
    <property type="entry name" value="DNA-glycosylase"/>
    <property type="match status" value="1"/>
</dbReference>
<dbReference type="GO" id="GO:0032357">
    <property type="term" value="F:oxidized purine DNA binding"/>
    <property type="evidence" value="ECO:0007669"/>
    <property type="project" value="TreeGrafter"/>
</dbReference>
<evidence type="ECO:0000259" key="10">
    <source>
        <dbReference type="SMART" id="SM00478"/>
    </source>
</evidence>
<accession>A0A1F7TLL0</accession>
<evidence type="ECO:0000256" key="7">
    <source>
        <dbReference type="ARBA" id="ARBA00023014"/>
    </source>
</evidence>
<dbReference type="GO" id="GO:0006284">
    <property type="term" value="P:base-excision repair"/>
    <property type="evidence" value="ECO:0007669"/>
    <property type="project" value="InterPro"/>
</dbReference>
<keyword evidence="3" id="KW-0479">Metal-binding</keyword>
<keyword evidence="5" id="KW-0378">Hydrolase</keyword>
<dbReference type="GO" id="GO:0000701">
    <property type="term" value="F:purine-specific mismatch base pair DNA N-glycosylase activity"/>
    <property type="evidence" value="ECO:0007669"/>
    <property type="project" value="TreeGrafter"/>
</dbReference>
<dbReference type="PANTHER" id="PTHR42944">
    <property type="entry name" value="ADENINE DNA GLYCOSYLASE"/>
    <property type="match status" value="1"/>
</dbReference>
<protein>
    <recommendedName>
        <fullName evidence="10">HhH-GPD domain-containing protein</fullName>
    </recommendedName>
</protein>
<gene>
    <name evidence="11" type="ORF">A2856_01945</name>
</gene>
<feature type="domain" description="HhH-GPD" evidence="10">
    <location>
        <begin position="35"/>
        <end position="189"/>
    </location>
</feature>
<dbReference type="GO" id="GO:0006298">
    <property type="term" value="P:mismatch repair"/>
    <property type="evidence" value="ECO:0007669"/>
    <property type="project" value="TreeGrafter"/>
</dbReference>
<dbReference type="InterPro" id="IPR011257">
    <property type="entry name" value="DNA_glycosylase"/>
</dbReference>
<dbReference type="GO" id="GO:0051539">
    <property type="term" value="F:4 iron, 4 sulfur cluster binding"/>
    <property type="evidence" value="ECO:0007669"/>
    <property type="project" value="InterPro"/>
</dbReference>
<dbReference type="Gene3D" id="1.10.1670.10">
    <property type="entry name" value="Helix-hairpin-Helix base-excision DNA repair enzymes (C-terminal)"/>
    <property type="match status" value="1"/>
</dbReference>
<dbReference type="CDD" id="cd00056">
    <property type="entry name" value="ENDO3c"/>
    <property type="match status" value="1"/>
</dbReference>
<dbReference type="Gene3D" id="1.10.340.30">
    <property type="entry name" value="Hypothetical protein, domain 2"/>
    <property type="match status" value="1"/>
</dbReference>
<name>A0A1F7TLL0_9BACT</name>
<dbReference type="Proteomes" id="UP000177885">
    <property type="component" value="Unassembled WGS sequence"/>
</dbReference>
<dbReference type="AlphaFoldDB" id="A0A1F7TLL0"/>
<dbReference type="EMBL" id="MGDT01000007">
    <property type="protein sequence ID" value="OGL66434.1"/>
    <property type="molecule type" value="Genomic_DNA"/>
</dbReference>
<evidence type="ECO:0000256" key="4">
    <source>
        <dbReference type="ARBA" id="ARBA00022763"/>
    </source>
</evidence>
<keyword evidence="7" id="KW-0411">Iron-sulfur</keyword>
<dbReference type="SMART" id="SM00478">
    <property type="entry name" value="ENDO3c"/>
    <property type="match status" value="1"/>
</dbReference>
<evidence type="ECO:0000313" key="11">
    <source>
        <dbReference type="EMBL" id="OGL66434.1"/>
    </source>
</evidence>
<keyword evidence="8" id="KW-0234">DNA repair</keyword>
<dbReference type="STRING" id="1802385.A2856_01945"/>
<reference evidence="11 12" key="1">
    <citation type="journal article" date="2016" name="Nat. Commun.">
        <title>Thousands of microbial genomes shed light on interconnected biogeochemical processes in an aquifer system.</title>
        <authorList>
            <person name="Anantharaman K."/>
            <person name="Brown C.T."/>
            <person name="Hug L.A."/>
            <person name="Sharon I."/>
            <person name="Castelle C.J."/>
            <person name="Probst A.J."/>
            <person name="Thomas B.C."/>
            <person name="Singh A."/>
            <person name="Wilkins M.J."/>
            <person name="Karaoz U."/>
            <person name="Brodie E.L."/>
            <person name="Williams K.H."/>
            <person name="Hubbard S.S."/>
            <person name="Banfield J.F."/>
        </authorList>
    </citation>
    <scope>NUCLEOTIDE SEQUENCE [LARGE SCALE GENOMIC DNA]</scope>
</reference>